<dbReference type="Proteomes" id="UP000485058">
    <property type="component" value="Unassembled WGS sequence"/>
</dbReference>
<evidence type="ECO:0000313" key="2">
    <source>
        <dbReference type="Proteomes" id="UP000485058"/>
    </source>
</evidence>
<gene>
    <name evidence="1" type="ORF">HaLaN_15749</name>
</gene>
<protein>
    <submittedName>
        <fullName evidence="1">Uncharacterized protein</fullName>
    </submittedName>
</protein>
<comment type="caution">
    <text evidence="1">The sequence shown here is derived from an EMBL/GenBank/DDBJ whole genome shotgun (WGS) entry which is preliminary data.</text>
</comment>
<organism evidence="1 2">
    <name type="scientific">Haematococcus lacustris</name>
    <name type="common">Green alga</name>
    <name type="synonym">Haematococcus pluvialis</name>
    <dbReference type="NCBI Taxonomy" id="44745"/>
    <lineage>
        <taxon>Eukaryota</taxon>
        <taxon>Viridiplantae</taxon>
        <taxon>Chlorophyta</taxon>
        <taxon>core chlorophytes</taxon>
        <taxon>Chlorophyceae</taxon>
        <taxon>CS clade</taxon>
        <taxon>Chlamydomonadales</taxon>
        <taxon>Haematococcaceae</taxon>
        <taxon>Haematococcus</taxon>
    </lineage>
</organism>
<dbReference type="EMBL" id="BLLF01001373">
    <property type="protein sequence ID" value="GFH18879.1"/>
    <property type="molecule type" value="Genomic_DNA"/>
</dbReference>
<sequence>MVTRRTLLSRATSRVEHHAAAKGAQWLLGSYQATIPPMFSMTLSAWLCRYRGRSLLLNRVYYVPQDLYQTPLAHRVVRVEAEGVNNVLR</sequence>
<name>A0A699ZHE9_HAELA</name>
<evidence type="ECO:0000313" key="1">
    <source>
        <dbReference type="EMBL" id="GFH18879.1"/>
    </source>
</evidence>
<keyword evidence="2" id="KW-1185">Reference proteome</keyword>
<reference evidence="1 2" key="1">
    <citation type="submission" date="2020-02" db="EMBL/GenBank/DDBJ databases">
        <title>Draft genome sequence of Haematococcus lacustris strain NIES-144.</title>
        <authorList>
            <person name="Morimoto D."/>
            <person name="Nakagawa S."/>
            <person name="Yoshida T."/>
            <person name="Sawayama S."/>
        </authorList>
    </citation>
    <scope>NUCLEOTIDE SEQUENCE [LARGE SCALE GENOMIC DNA]</scope>
    <source>
        <strain evidence="1 2">NIES-144</strain>
    </source>
</reference>
<proteinExistence type="predicted"/>
<accession>A0A699ZHE9</accession>
<dbReference type="AlphaFoldDB" id="A0A699ZHE9"/>